<evidence type="ECO:0000256" key="4">
    <source>
        <dbReference type="SAM" id="Coils"/>
    </source>
</evidence>
<dbReference type="GO" id="GO:0005829">
    <property type="term" value="C:cytosol"/>
    <property type="evidence" value="ECO:0007669"/>
    <property type="project" value="TreeGrafter"/>
</dbReference>
<dbReference type="CDD" id="cd21381">
    <property type="entry name" value="CTWD_TTC4"/>
    <property type="match status" value="1"/>
</dbReference>
<evidence type="ECO:0000313" key="7">
    <source>
        <dbReference type="EMBL" id="VEU21266.1"/>
    </source>
</evidence>
<dbReference type="GO" id="GO:0051879">
    <property type="term" value="F:Hsp90 protein binding"/>
    <property type="evidence" value="ECO:0007669"/>
    <property type="project" value="InterPro"/>
</dbReference>
<sequence length="399" mass="44964">MGLCFFTQSSPYPPPFDYTYAMGEITEIDEDSKDTMEGAPELPPGMSKFANMTSDEMLKELKKSPFFMDEYDPSQDEGDNPQLEALKSLQSEGTPDERAEIFKERGNDLYRGKKYKEAAEAYTQGIEVECGTKYIEAALYTNRAACNLALKNYARCIRDCRQCLDRQPKNVKALFRCASAMFAISKYDDAEKVLEYAVSIDNKSTAVNSLLKKVVEKKRSLEEARERKEREAAEKKQREGTLQKALAAREVINIKTSLPADTPDGSKLHLEDANDVESQLIIPTMVVYPTTGEFDFVAEVSELSTPLQLAEIVMDRPDSYFEDDNHKNFRPKKLEAYLETISGGLIKIGKKVTFGKAFAQAHAPLFDGLLRVYLVPKVEASSWVSKWDKRIALGKRAVQ</sequence>
<feature type="domain" description="Cns1/TTC4 wheel" evidence="6">
    <location>
        <begin position="272"/>
        <end position="387"/>
    </location>
</feature>
<dbReference type="EMBL" id="CAACVR010000011">
    <property type="protein sequence ID" value="VEU21266.1"/>
    <property type="molecule type" value="Genomic_DNA"/>
</dbReference>
<evidence type="ECO:0000313" key="8">
    <source>
        <dbReference type="Proteomes" id="UP000290900"/>
    </source>
</evidence>
<keyword evidence="4" id="KW-0175">Coiled coil</keyword>
<evidence type="ECO:0000259" key="6">
    <source>
        <dbReference type="Pfam" id="PF18972"/>
    </source>
</evidence>
<dbReference type="FunCoup" id="A0A448YK44">
    <property type="interactions" value="1246"/>
</dbReference>
<feature type="coiled-coil region" evidence="4">
    <location>
        <begin position="207"/>
        <end position="241"/>
    </location>
</feature>
<gene>
    <name evidence="7" type="ORF">BRENAR_LOCUS2001</name>
</gene>
<accession>A0A448YK44</accession>
<evidence type="ECO:0000256" key="1">
    <source>
        <dbReference type="ARBA" id="ARBA00022737"/>
    </source>
</evidence>
<dbReference type="InParanoid" id="A0A448YK44"/>
<evidence type="ECO:0000256" key="2">
    <source>
        <dbReference type="ARBA" id="ARBA00022803"/>
    </source>
</evidence>
<reference evidence="7 8" key="1">
    <citation type="submission" date="2018-12" db="EMBL/GenBank/DDBJ databases">
        <authorList>
            <person name="Tiukova I."/>
            <person name="Dainat J."/>
        </authorList>
    </citation>
    <scope>NUCLEOTIDE SEQUENCE [LARGE SCALE GENOMIC DNA]</scope>
</reference>
<dbReference type="GO" id="GO:0030544">
    <property type="term" value="F:Hsp70 protein binding"/>
    <property type="evidence" value="ECO:0007669"/>
    <property type="project" value="TreeGrafter"/>
</dbReference>
<dbReference type="Pfam" id="PF14559">
    <property type="entry name" value="TPR_19"/>
    <property type="match status" value="1"/>
</dbReference>
<evidence type="ECO:0000256" key="5">
    <source>
        <dbReference type="SAM" id="MobiDB-lite"/>
    </source>
</evidence>
<dbReference type="GO" id="GO:0006457">
    <property type="term" value="P:protein folding"/>
    <property type="evidence" value="ECO:0007669"/>
    <property type="project" value="TreeGrafter"/>
</dbReference>
<dbReference type="PANTHER" id="PTHR46035">
    <property type="entry name" value="TETRATRICOPEPTIDE REPEAT PROTEIN 4"/>
    <property type="match status" value="1"/>
</dbReference>
<dbReference type="InterPro" id="IPR011990">
    <property type="entry name" value="TPR-like_helical_dom_sf"/>
</dbReference>
<dbReference type="InterPro" id="IPR019734">
    <property type="entry name" value="TPR_rpt"/>
</dbReference>
<evidence type="ECO:0000256" key="3">
    <source>
        <dbReference type="ARBA" id="ARBA00023602"/>
    </source>
</evidence>
<dbReference type="Pfam" id="PF18972">
    <property type="entry name" value="Wheel"/>
    <property type="match status" value="1"/>
</dbReference>
<dbReference type="Gene3D" id="1.25.40.10">
    <property type="entry name" value="Tetratricopeptide repeat domain"/>
    <property type="match status" value="1"/>
</dbReference>
<dbReference type="SUPFAM" id="SSF48452">
    <property type="entry name" value="TPR-like"/>
    <property type="match status" value="1"/>
</dbReference>
<protein>
    <submittedName>
        <fullName evidence="7">DEKNAAC102133</fullName>
    </submittedName>
</protein>
<dbReference type="Proteomes" id="UP000290900">
    <property type="component" value="Unassembled WGS sequence"/>
</dbReference>
<dbReference type="SMART" id="SM00028">
    <property type="entry name" value="TPR"/>
    <property type="match status" value="3"/>
</dbReference>
<dbReference type="AlphaFoldDB" id="A0A448YK44"/>
<dbReference type="PANTHER" id="PTHR46035:SF1">
    <property type="entry name" value="TETRATRICOPEPTIDE REPEAT PROTEIN 4"/>
    <property type="match status" value="1"/>
</dbReference>
<proteinExistence type="inferred from homology"/>
<dbReference type="GO" id="GO:0005634">
    <property type="term" value="C:nucleus"/>
    <property type="evidence" value="ECO:0007669"/>
    <property type="project" value="TreeGrafter"/>
</dbReference>
<dbReference type="OrthoDB" id="420195at2759"/>
<keyword evidence="1" id="KW-0677">Repeat</keyword>
<dbReference type="STRING" id="13370.A0A448YK44"/>
<organism evidence="7 8">
    <name type="scientific">Brettanomyces naardenensis</name>
    <name type="common">Yeast</name>
    <dbReference type="NCBI Taxonomy" id="13370"/>
    <lineage>
        <taxon>Eukaryota</taxon>
        <taxon>Fungi</taxon>
        <taxon>Dikarya</taxon>
        <taxon>Ascomycota</taxon>
        <taxon>Saccharomycotina</taxon>
        <taxon>Pichiomycetes</taxon>
        <taxon>Pichiales</taxon>
        <taxon>Pichiaceae</taxon>
        <taxon>Brettanomyces</taxon>
    </lineage>
</organism>
<name>A0A448YK44_BRENA</name>
<dbReference type="InterPro" id="IPR044059">
    <property type="entry name" value="Csn1/TTC4_wheel"/>
</dbReference>
<feature type="region of interest" description="Disordered" evidence="5">
    <location>
        <begin position="30"/>
        <end position="49"/>
    </location>
</feature>
<keyword evidence="8" id="KW-1185">Reference proteome</keyword>
<comment type="similarity">
    <text evidence="3">Belongs to the TTC4 family.</text>
</comment>
<keyword evidence="2" id="KW-0802">TPR repeat</keyword>